<dbReference type="RefSeq" id="WP_253668990.1">
    <property type="nucleotide sequence ID" value="NZ_JAMTCP010000006.1"/>
</dbReference>
<dbReference type="EMBL" id="JAMTCP010000006">
    <property type="protein sequence ID" value="MCP2258058.1"/>
    <property type="molecule type" value="Genomic_DNA"/>
</dbReference>
<feature type="region of interest" description="Disordered" evidence="1">
    <location>
        <begin position="94"/>
        <end position="118"/>
    </location>
</feature>
<name>A0ABT1HRB7_STRSD</name>
<feature type="compositionally biased region" description="Polar residues" evidence="1">
    <location>
        <begin position="109"/>
        <end position="118"/>
    </location>
</feature>
<keyword evidence="3" id="KW-1185">Reference proteome</keyword>
<reference evidence="2 3" key="1">
    <citation type="submission" date="2022-06" db="EMBL/GenBank/DDBJ databases">
        <title>Genomic Encyclopedia of Archaeal and Bacterial Type Strains, Phase II (KMG-II): from individual species to whole genera.</title>
        <authorList>
            <person name="Goeker M."/>
        </authorList>
    </citation>
    <scope>NUCLEOTIDE SEQUENCE [LARGE SCALE GENOMIC DNA]</scope>
    <source>
        <strain evidence="2 3">DSM 40477</strain>
    </source>
</reference>
<accession>A0ABT1HRB7</accession>
<gene>
    <name evidence="2" type="ORF">LX15_001745</name>
</gene>
<proteinExistence type="predicted"/>
<evidence type="ECO:0000313" key="2">
    <source>
        <dbReference type="EMBL" id="MCP2258058.1"/>
    </source>
</evidence>
<sequence>MTGPPGAAGSDQADVAREVLRRVGGLHPAVAEDAPVTKVPGVEEPWLTVDAERVTVDLVVDQDALPALARLLDARDHLADAFGRAVELRVVDVVERPPDAPEERPTDDAGSTGSAALP</sequence>
<protein>
    <recommendedName>
        <fullName evidence="4">Asp23/Gls24 family envelope stress response protein</fullName>
    </recommendedName>
</protein>
<evidence type="ECO:0000313" key="3">
    <source>
        <dbReference type="Proteomes" id="UP001205311"/>
    </source>
</evidence>
<evidence type="ECO:0008006" key="4">
    <source>
        <dbReference type="Google" id="ProtNLM"/>
    </source>
</evidence>
<evidence type="ECO:0000256" key="1">
    <source>
        <dbReference type="SAM" id="MobiDB-lite"/>
    </source>
</evidence>
<organism evidence="2 3">
    <name type="scientific">Streptoalloteichus tenebrarius (strain ATCC 17920 / DSM 40477 / JCM 4838 / CBS 697.72 / NBRC 16177 / NCIMB 11028 / NRRL B-12390 / A12253. 1 / ISP 5477)</name>
    <name type="common">Streptomyces tenebrarius</name>
    <dbReference type="NCBI Taxonomy" id="1933"/>
    <lineage>
        <taxon>Bacteria</taxon>
        <taxon>Bacillati</taxon>
        <taxon>Actinomycetota</taxon>
        <taxon>Actinomycetes</taxon>
        <taxon>Pseudonocardiales</taxon>
        <taxon>Pseudonocardiaceae</taxon>
        <taxon>Streptoalloteichus</taxon>
    </lineage>
</organism>
<comment type="caution">
    <text evidence="2">The sequence shown here is derived from an EMBL/GenBank/DDBJ whole genome shotgun (WGS) entry which is preliminary data.</text>
</comment>
<dbReference type="Proteomes" id="UP001205311">
    <property type="component" value="Unassembled WGS sequence"/>
</dbReference>
<feature type="compositionally biased region" description="Basic and acidic residues" evidence="1">
    <location>
        <begin position="94"/>
        <end position="107"/>
    </location>
</feature>